<evidence type="ECO:0000313" key="2">
    <source>
        <dbReference type="EMBL" id="KAK1693063.1"/>
    </source>
</evidence>
<evidence type="ECO:0000256" key="1">
    <source>
        <dbReference type="SAM" id="MobiDB-lite"/>
    </source>
</evidence>
<feature type="compositionally biased region" description="Polar residues" evidence="1">
    <location>
        <begin position="551"/>
        <end position="560"/>
    </location>
</feature>
<proteinExistence type="predicted"/>
<reference evidence="2" key="1">
    <citation type="submission" date="2023-07" db="EMBL/GenBank/DDBJ databases">
        <title>A chromosome-level genome assembly of Lolium multiflorum.</title>
        <authorList>
            <person name="Chen Y."/>
            <person name="Copetti D."/>
            <person name="Kolliker R."/>
            <person name="Studer B."/>
        </authorList>
    </citation>
    <scope>NUCLEOTIDE SEQUENCE</scope>
    <source>
        <strain evidence="2">02402/16</strain>
        <tissue evidence="2">Leaf</tissue>
    </source>
</reference>
<gene>
    <name evidence="2" type="ORF">QYE76_009760</name>
</gene>
<dbReference type="AlphaFoldDB" id="A0AAD8X185"/>
<feature type="region of interest" description="Disordered" evidence="1">
    <location>
        <begin position="551"/>
        <end position="581"/>
    </location>
</feature>
<feature type="compositionally biased region" description="Basic residues" evidence="1">
    <location>
        <begin position="483"/>
        <end position="495"/>
    </location>
</feature>
<protein>
    <submittedName>
        <fullName evidence="2">Uncharacterized protein</fullName>
    </submittedName>
</protein>
<feature type="region of interest" description="Disordered" evidence="1">
    <location>
        <begin position="595"/>
        <end position="654"/>
    </location>
</feature>
<comment type="caution">
    <text evidence="2">The sequence shown here is derived from an EMBL/GenBank/DDBJ whole genome shotgun (WGS) entry which is preliminary data.</text>
</comment>
<feature type="compositionally biased region" description="Polar residues" evidence="1">
    <location>
        <begin position="604"/>
        <end position="616"/>
    </location>
</feature>
<accession>A0AAD8X185</accession>
<dbReference type="EMBL" id="JAUUTY010000001">
    <property type="protein sequence ID" value="KAK1693063.1"/>
    <property type="molecule type" value="Genomic_DNA"/>
</dbReference>
<sequence>MEGALVSAATGALKPVVKKLFALLGDEYKRFKEVRDQISSLNLDLPDGRFIANIWSKKDVDTVLDADLKRDGSGYGNLERKDKVARLMGEFASGLTGLMSKLVQGLTEVDDDDVVDTAKFDKTLRCQMVASRSLHDGGVANTTSPIAQSTYDRPAKIVGKSPIRRLKNVPCNQSADATDVGGDVPCNQIADATEVGGDVLCNQSADATDVGGAITADPLNVVDSVSSPVFEQTNVPVVNFSDNMSDGESYHSGNDSDYVDEAVAARFVIQSRRHVDGGEHADIVLSECAAVPSQTTLSGVATVVPGVSPQLVSSSVPMDIDGAVAEPSDADALVRFMETDITVPSADNRIVFQGLENLAETAAMHIDGVVDERDIDNGKQVLSETNEADLVRAKDASADGAVISVGTKSGEALSSSPEVAVMNEDNGKGLSDGYDVVSETINDVVNDLKRSSSALDASEAKRSCVVREDRSVNPVQNVPSSAPKKKPNVRGRRQAVSKSQVATRSSPRRPPRGTSSGVADNVAVKSKVYTLKDRLEGSTKIHAAGTSTVVETGSQISAEGGSDESTSEIVPTGKESAHEEPLEVSFATGAQISAEGGSDVVVPSKSTSEIVPTGQESAHEEPLEVSFAPPDSGTSVTNQMDDPVGDVDHHASASTGTTVDVARDAEQNATTSPQDQIVTVVKRFIAADGKLSLTPGIPIDLSAYHVSIVNTSASEKSASPAEALGNADGHDSTISADVVKESETANVSSIPPTG</sequence>
<organism evidence="2 3">
    <name type="scientific">Lolium multiflorum</name>
    <name type="common">Italian ryegrass</name>
    <name type="synonym">Lolium perenne subsp. multiflorum</name>
    <dbReference type="NCBI Taxonomy" id="4521"/>
    <lineage>
        <taxon>Eukaryota</taxon>
        <taxon>Viridiplantae</taxon>
        <taxon>Streptophyta</taxon>
        <taxon>Embryophyta</taxon>
        <taxon>Tracheophyta</taxon>
        <taxon>Spermatophyta</taxon>
        <taxon>Magnoliopsida</taxon>
        <taxon>Liliopsida</taxon>
        <taxon>Poales</taxon>
        <taxon>Poaceae</taxon>
        <taxon>BOP clade</taxon>
        <taxon>Pooideae</taxon>
        <taxon>Poodae</taxon>
        <taxon>Poeae</taxon>
        <taxon>Poeae Chloroplast Group 2 (Poeae type)</taxon>
        <taxon>Loliodinae</taxon>
        <taxon>Loliinae</taxon>
        <taxon>Lolium</taxon>
    </lineage>
</organism>
<feature type="compositionally biased region" description="Basic and acidic residues" evidence="1">
    <location>
        <begin position="458"/>
        <end position="471"/>
    </location>
</feature>
<dbReference type="Proteomes" id="UP001231189">
    <property type="component" value="Unassembled WGS sequence"/>
</dbReference>
<name>A0AAD8X185_LOLMU</name>
<evidence type="ECO:0000313" key="3">
    <source>
        <dbReference type="Proteomes" id="UP001231189"/>
    </source>
</evidence>
<keyword evidence="3" id="KW-1185">Reference proteome</keyword>
<feature type="region of interest" description="Disordered" evidence="1">
    <location>
        <begin position="452"/>
        <end position="520"/>
    </location>
</feature>